<evidence type="ECO:0000256" key="1">
    <source>
        <dbReference type="SAM" id="MobiDB-lite"/>
    </source>
</evidence>
<dbReference type="InParanoid" id="M1DK27"/>
<dbReference type="PaxDb" id="4113-PGSC0003DMT400090293"/>
<feature type="region of interest" description="Disordered" evidence="1">
    <location>
        <begin position="1"/>
        <end position="34"/>
    </location>
</feature>
<evidence type="ECO:0000313" key="3">
    <source>
        <dbReference type="Proteomes" id="UP000011115"/>
    </source>
</evidence>
<organism evidence="2 3">
    <name type="scientific">Solanum tuberosum</name>
    <name type="common">Potato</name>
    <dbReference type="NCBI Taxonomy" id="4113"/>
    <lineage>
        <taxon>Eukaryota</taxon>
        <taxon>Viridiplantae</taxon>
        <taxon>Streptophyta</taxon>
        <taxon>Embryophyta</taxon>
        <taxon>Tracheophyta</taxon>
        <taxon>Spermatophyta</taxon>
        <taxon>Magnoliopsida</taxon>
        <taxon>eudicotyledons</taxon>
        <taxon>Gunneridae</taxon>
        <taxon>Pentapetalae</taxon>
        <taxon>asterids</taxon>
        <taxon>lamiids</taxon>
        <taxon>Solanales</taxon>
        <taxon>Solanaceae</taxon>
        <taxon>Solanoideae</taxon>
        <taxon>Solaneae</taxon>
        <taxon>Solanum</taxon>
    </lineage>
</organism>
<proteinExistence type="predicted"/>
<dbReference type="AlphaFoldDB" id="M1DK27"/>
<accession>M1DK27</accession>
<dbReference type="Gramene" id="PGSC0003DMT400090293">
    <property type="protein sequence ID" value="PGSC0003DMT400090293"/>
    <property type="gene ID" value="PGSC0003DMG400039864"/>
</dbReference>
<dbReference type="EnsemblPlants" id="PGSC0003DMT400090293">
    <property type="protein sequence ID" value="PGSC0003DMT400090293"/>
    <property type="gene ID" value="PGSC0003DMG400039864"/>
</dbReference>
<reference evidence="3" key="1">
    <citation type="journal article" date="2011" name="Nature">
        <title>Genome sequence and analysis of the tuber crop potato.</title>
        <authorList>
            <consortium name="The Potato Genome Sequencing Consortium"/>
        </authorList>
    </citation>
    <scope>NUCLEOTIDE SEQUENCE [LARGE SCALE GENOMIC DNA]</scope>
    <source>
        <strain evidence="3">cv. DM1-3 516 R44</strain>
    </source>
</reference>
<dbReference type="Proteomes" id="UP000011115">
    <property type="component" value="Unassembled WGS sequence"/>
</dbReference>
<protein>
    <submittedName>
        <fullName evidence="2">Uncharacterized protein</fullName>
    </submittedName>
</protein>
<keyword evidence="3" id="KW-1185">Reference proteome</keyword>
<dbReference type="HOGENOM" id="CLU_2227962_0_0_1"/>
<evidence type="ECO:0000313" key="2">
    <source>
        <dbReference type="EnsemblPlants" id="PGSC0003DMT400090293"/>
    </source>
</evidence>
<name>M1DK27_SOLTU</name>
<sequence length="106" mass="12441">MTPFSEAPGTLGELGRAHLRDLGKRNKATERMKKRRPVDRLIHWASQRVAIISPKVPVCQGLKEKIKLARERSSRRVTEWFRGTMLDRPKLQNLRMLKAKAKRRWN</sequence>
<feature type="compositionally biased region" description="Basic and acidic residues" evidence="1">
    <location>
        <begin position="15"/>
        <end position="31"/>
    </location>
</feature>
<reference evidence="2" key="2">
    <citation type="submission" date="2015-06" db="UniProtKB">
        <authorList>
            <consortium name="EnsemblPlants"/>
        </authorList>
    </citation>
    <scope>IDENTIFICATION</scope>
    <source>
        <strain evidence="2">DM1-3 516 R44</strain>
    </source>
</reference>